<dbReference type="EMBL" id="MRCE01000015">
    <property type="protein sequence ID" value="OKH36666.1"/>
    <property type="molecule type" value="Genomic_DNA"/>
</dbReference>
<evidence type="ECO:0008006" key="3">
    <source>
        <dbReference type="Google" id="ProtNLM"/>
    </source>
</evidence>
<reference evidence="1 2" key="1">
    <citation type="submission" date="2016-11" db="EMBL/GenBank/DDBJ databases">
        <title>Draft Genome Sequences of Nine Cyanobacterial Strains from Diverse Habitats.</title>
        <authorList>
            <person name="Zhu T."/>
            <person name="Hou S."/>
            <person name="Lu X."/>
            <person name="Hess W.R."/>
        </authorList>
    </citation>
    <scope>NUCLEOTIDE SEQUENCE [LARGE SCALE GENOMIC DNA]</scope>
    <source>
        <strain evidence="1 2">IAM M-71</strain>
    </source>
</reference>
<dbReference type="InterPro" id="IPR024992">
    <property type="entry name" value="DUF3891"/>
</dbReference>
<dbReference type="Proteomes" id="UP000185860">
    <property type="component" value="Unassembled WGS sequence"/>
</dbReference>
<proteinExistence type="predicted"/>
<comment type="caution">
    <text evidence="1">The sequence shown here is derived from an EMBL/GenBank/DDBJ whole genome shotgun (WGS) entry which is preliminary data.</text>
</comment>
<evidence type="ECO:0000313" key="2">
    <source>
        <dbReference type="Proteomes" id="UP000185860"/>
    </source>
</evidence>
<evidence type="ECO:0000313" key="1">
    <source>
        <dbReference type="EMBL" id="OKH36666.1"/>
    </source>
</evidence>
<gene>
    <name evidence="1" type="ORF">NIES2119_16705</name>
</gene>
<dbReference type="STRING" id="454136.NIES2119_16705"/>
<dbReference type="Pfam" id="PF13030">
    <property type="entry name" value="DUF3891"/>
    <property type="match status" value="1"/>
</dbReference>
<sequence>MIANQNEKGWEIIYHRAHALLAAQIAGNWQKSDRPRRIVETVAAISHHDDLEKEWEGNHLTEVGTPLDFTLIKGVPTGEDIEKLRKLINNSRYRGRWVAMLISMHVSFLTEGNRGESSEIDSFLEEQLQQQKQWREELGISKEEAAQTYAFFQLCDRLSLILCNRQLPAGERYLEIGKDGNDRRYDVIQKQDQTVYVKPWPFEAEKFTVNVEATYLNQVVFENNEALAHALQVSPIKTLEWTFANSSD</sequence>
<dbReference type="RefSeq" id="WP_073594631.1">
    <property type="nucleotide sequence ID" value="NZ_MRCE01000015.1"/>
</dbReference>
<name>A0A1U7IHX3_9CYAN</name>
<protein>
    <recommendedName>
        <fullName evidence="3">DUF3891 domain-containing protein</fullName>
    </recommendedName>
</protein>
<dbReference type="AlphaFoldDB" id="A0A1U7IHX3"/>
<dbReference type="OrthoDB" id="420027at2"/>
<accession>A0A1U7IHX3</accession>
<organism evidence="1 2">
    <name type="scientific">[Phormidium ambiguum] IAM M-71</name>
    <dbReference type="NCBI Taxonomy" id="454136"/>
    <lineage>
        <taxon>Bacteria</taxon>
        <taxon>Bacillati</taxon>
        <taxon>Cyanobacteriota</taxon>
        <taxon>Cyanophyceae</taxon>
        <taxon>Oscillatoriophycideae</taxon>
        <taxon>Aerosakkonematales</taxon>
        <taxon>Aerosakkonemataceae</taxon>
        <taxon>Floridanema</taxon>
    </lineage>
</organism>